<dbReference type="GO" id="GO:0003677">
    <property type="term" value="F:DNA binding"/>
    <property type="evidence" value="ECO:0007669"/>
    <property type="project" value="UniProtKB-KW"/>
</dbReference>
<evidence type="ECO:0000256" key="3">
    <source>
        <dbReference type="ARBA" id="ARBA00023163"/>
    </source>
</evidence>
<evidence type="ECO:0000256" key="2">
    <source>
        <dbReference type="ARBA" id="ARBA00023125"/>
    </source>
</evidence>
<keyword evidence="2" id="KW-0238">DNA-binding</keyword>
<dbReference type="RefSeq" id="WP_088410276.1">
    <property type="nucleotide sequence ID" value="NZ_CP021995.1"/>
</dbReference>
<dbReference type="PROSITE" id="PS50949">
    <property type="entry name" value="HTH_GNTR"/>
    <property type="match status" value="1"/>
</dbReference>
<dbReference type="EMBL" id="CP021995">
    <property type="protein sequence ID" value="ASD26247.1"/>
    <property type="molecule type" value="Genomic_DNA"/>
</dbReference>
<dbReference type="InterPro" id="IPR036390">
    <property type="entry name" value="WH_DNA-bd_sf"/>
</dbReference>
<reference evidence="5 6" key="2">
    <citation type="submission" date="2017-06" db="EMBL/GenBank/DDBJ databases">
        <authorList>
            <person name="Kim H.J."/>
            <person name="Triplett B.A."/>
        </authorList>
    </citation>
    <scope>NUCLEOTIDE SEQUENCE [LARGE SCALE GENOMIC DNA]</scope>
    <source>
        <strain evidence="5 6">BZC3</strain>
    </source>
</reference>
<name>A0A1Z3LW79_BREDI</name>
<dbReference type="InterPro" id="IPR000524">
    <property type="entry name" value="Tscrpt_reg_HTH_GntR"/>
</dbReference>
<accession>A0A1Z3LW79</accession>
<protein>
    <recommendedName>
        <fullName evidence="4">HTH gntR-type domain-containing protein</fullName>
    </recommendedName>
</protein>
<dbReference type="SUPFAM" id="SSF46785">
    <property type="entry name" value="Winged helix' DNA-binding domain"/>
    <property type="match status" value="1"/>
</dbReference>
<keyword evidence="1" id="KW-0805">Transcription regulation</keyword>
<dbReference type="Pfam" id="PF00392">
    <property type="entry name" value="GntR"/>
    <property type="match status" value="1"/>
</dbReference>
<dbReference type="AlphaFoldDB" id="A0A1Z3LW79"/>
<evidence type="ECO:0000313" key="6">
    <source>
        <dbReference type="Proteomes" id="UP000197024"/>
    </source>
</evidence>
<reference evidence="5 6" key="1">
    <citation type="submission" date="2017-06" db="EMBL/GenBank/DDBJ databases">
        <title>Biodegradation of gentamicin by bacterial consortia AMQD4 in synthetic medium and raw gentamicin sewage.</title>
        <authorList>
            <person name="Chang H."/>
            <person name="Feng Y."/>
            <person name="Li Z."/>
            <person name="Xue J."/>
            <person name="Cheng D."/>
        </authorList>
    </citation>
    <scope>NUCLEOTIDE SEQUENCE [LARGE SCALE GENOMIC DNA]</scope>
    <source>
        <strain evidence="5 6">BZC3</strain>
    </source>
</reference>
<proteinExistence type="predicted"/>
<dbReference type="GO" id="GO:0003700">
    <property type="term" value="F:DNA-binding transcription factor activity"/>
    <property type="evidence" value="ECO:0007669"/>
    <property type="project" value="InterPro"/>
</dbReference>
<dbReference type="PANTHER" id="PTHR43537:SF24">
    <property type="entry name" value="GLUCONATE OPERON TRANSCRIPTIONAL REPRESSOR"/>
    <property type="match status" value="1"/>
</dbReference>
<evidence type="ECO:0000313" key="5">
    <source>
        <dbReference type="EMBL" id="ASD26247.1"/>
    </source>
</evidence>
<gene>
    <name evidence="5" type="ORF">CD943_04680</name>
</gene>
<organism evidence="5 6">
    <name type="scientific">Brevundimonas diminuta</name>
    <name type="common">Pseudomonas diminuta</name>
    <dbReference type="NCBI Taxonomy" id="293"/>
    <lineage>
        <taxon>Bacteria</taxon>
        <taxon>Pseudomonadati</taxon>
        <taxon>Pseudomonadota</taxon>
        <taxon>Alphaproteobacteria</taxon>
        <taxon>Caulobacterales</taxon>
        <taxon>Caulobacteraceae</taxon>
        <taxon>Brevundimonas</taxon>
    </lineage>
</organism>
<evidence type="ECO:0000256" key="1">
    <source>
        <dbReference type="ARBA" id="ARBA00023015"/>
    </source>
</evidence>
<evidence type="ECO:0000259" key="4">
    <source>
        <dbReference type="PROSITE" id="PS50949"/>
    </source>
</evidence>
<dbReference type="Gene3D" id="1.10.10.10">
    <property type="entry name" value="Winged helix-like DNA-binding domain superfamily/Winged helix DNA-binding domain"/>
    <property type="match status" value="1"/>
</dbReference>
<feature type="domain" description="HTH gntR-type" evidence="4">
    <location>
        <begin position="5"/>
        <end position="72"/>
    </location>
</feature>
<dbReference type="SMART" id="SM00345">
    <property type="entry name" value="HTH_GNTR"/>
    <property type="match status" value="1"/>
</dbReference>
<dbReference type="InterPro" id="IPR036388">
    <property type="entry name" value="WH-like_DNA-bd_sf"/>
</dbReference>
<dbReference type="Proteomes" id="UP000197024">
    <property type="component" value="Chromosome"/>
</dbReference>
<keyword evidence="3" id="KW-0804">Transcription</keyword>
<dbReference type="PANTHER" id="PTHR43537">
    <property type="entry name" value="TRANSCRIPTIONAL REGULATOR, GNTR FAMILY"/>
    <property type="match status" value="1"/>
</dbReference>
<sequence length="208" mass="22230">MARNRDPFTQALSSLRERIQSGELTAGAAVIVMDEAARLGLSTTPVREALARLSGEGLVERAPSGGYVTVRLDATAARDRYAMNAHFIRIALEANASSLGGLRPPAPRENAPPDLAAHRLFSCVVRSAGNQVLWDAFERVSGLLVVLRQAERVLFGDLTEETQGLYDTYAETAAPDFLEGVERYHQRRAGAAGALAALALAGAEEQTA</sequence>